<organism evidence="7 8">
    <name type="scientific">Heligmosomoides polygyrus</name>
    <name type="common">Parasitic roundworm</name>
    <dbReference type="NCBI Taxonomy" id="6339"/>
    <lineage>
        <taxon>Eukaryota</taxon>
        <taxon>Metazoa</taxon>
        <taxon>Ecdysozoa</taxon>
        <taxon>Nematoda</taxon>
        <taxon>Chromadorea</taxon>
        <taxon>Rhabditida</taxon>
        <taxon>Rhabditina</taxon>
        <taxon>Rhabditomorpha</taxon>
        <taxon>Strongyloidea</taxon>
        <taxon>Heligmosomidae</taxon>
        <taxon>Heligmosomoides</taxon>
    </lineage>
</organism>
<evidence type="ECO:0000256" key="3">
    <source>
        <dbReference type="ARBA" id="ARBA00023157"/>
    </source>
</evidence>
<keyword evidence="2" id="KW-0677">Repeat</keyword>
<feature type="domain" description="Ig-like" evidence="5">
    <location>
        <begin position="17"/>
        <end position="107"/>
    </location>
</feature>
<dbReference type="InterPro" id="IPR036179">
    <property type="entry name" value="Ig-like_dom_sf"/>
</dbReference>
<evidence type="ECO:0000256" key="4">
    <source>
        <dbReference type="ARBA" id="ARBA00023319"/>
    </source>
</evidence>
<dbReference type="OrthoDB" id="2152335at2759"/>
<dbReference type="SUPFAM" id="SSF48726">
    <property type="entry name" value="Immunoglobulin"/>
    <property type="match status" value="2"/>
</dbReference>
<gene>
    <name evidence="6" type="ORF">HPBE_LOCUS8748</name>
</gene>
<dbReference type="InterPro" id="IPR003599">
    <property type="entry name" value="Ig_sub"/>
</dbReference>
<dbReference type="InterPro" id="IPR050958">
    <property type="entry name" value="Cell_Adh-Cytoskel_Orgn"/>
</dbReference>
<evidence type="ECO:0000313" key="6">
    <source>
        <dbReference type="EMBL" id="VDO77631.1"/>
    </source>
</evidence>
<dbReference type="PROSITE" id="PS50835">
    <property type="entry name" value="IG_LIKE"/>
    <property type="match status" value="1"/>
</dbReference>
<dbReference type="FunFam" id="2.60.40.10:FF:000032">
    <property type="entry name" value="palladin isoform X1"/>
    <property type="match status" value="1"/>
</dbReference>
<keyword evidence="4" id="KW-0393">Immunoglobulin domain</keyword>
<dbReference type="AlphaFoldDB" id="A0A183FMU5"/>
<dbReference type="Gene3D" id="2.60.40.10">
    <property type="entry name" value="Immunoglobulins"/>
    <property type="match status" value="2"/>
</dbReference>
<dbReference type="InterPro" id="IPR003598">
    <property type="entry name" value="Ig_sub2"/>
</dbReference>
<evidence type="ECO:0000259" key="5">
    <source>
        <dbReference type="PROSITE" id="PS50835"/>
    </source>
</evidence>
<dbReference type="GO" id="GO:0007156">
    <property type="term" value="P:homophilic cell adhesion via plasma membrane adhesion molecules"/>
    <property type="evidence" value="ECO:0007669"/>
    <property type="project" value="TreeGrafter"/>
</dbReference>
<reference evidence="6 7" key="1">
    <citation type="submission" date="2018-11" db="EMBL/GenBank/DDBJ databases">
        <authorList>
            <consortium name="Pathogen Informatics"/>
        </authorList>
    </citation>
    <scope>NUCLEOTIDE SEQUENCE [LARGE SCALE GENOMIC DNA]</scope>
</reference>
<keyword evidence="1" id="KW-0732">Signal</keyword>
<accession>A0A3P7XSZ0</accession>
<dbReference type="InterPro" id="IPR013783">
    <property type="entry name" value="Ig-like_fold"/>
</dbReference>
<accession>A0A183FMU5</accession>
<dbReference type="PANTHER" id="PTHR45080">
    <property type="entry name" value="CONTACTIN 5"/>
    <property type="match status" value="1"/>
</dbReference>
<evidence type="ECO:0000313" key="8">
    <source>
        <dbReference type="WBParaSite" id="HPBE_0000874701-mRNA-1"/>
    </source>
</evidence>
<keyword evidence="7" id="KW-1185">Reference proteome</keyword>
<dbReference type="Pfam" id="PF07679">
    <property type="entry name" value="I-set"/>
    <property type="match status" value="2"/>
</dbReference>
<evidence type="ECO:0000256" key="1">
    <source>
        <dbReference type="ARBA" id="ARBA00022729"/>
    </source>
</evidence>
<keyword evidence="3" id="KW-1015">Disulfide bond</keyword>
<evidence type="ECO:0000313" key="7">
    <source>
        <dbReference type="Proteomes" id="UP000050761"/>
    </source>
</evidence>
<sequence>MDRAAGGHERSLAEDPPRILDAPTVVRISPGESAELSARVTGHPDPVIAWERSNEAITNSGKYTLCNDGDVFSLRVVDATRTDAGRYTLTAVNVAGEASVAIELTVTEPSGSSTMRPRFTHAPVSVQSRLGQRVELLARFTGQPPTFYVLFLGEKIAFEGVGGYTIADGADSSTLSIVFLENEHIGEYLCTVRNPYGEDLATAMIMIEGKRQFYFSKHLHLL</sequence>
<dbReference type="InterPro" id="IPR013098">
    <property type="entry name" value="Ig_I-set"/>
</dbReference>
<dbReference type="EMBL" id="UZAH01026241">
    <property type="protein sequence ID" value="VDO77631.1"/>
    <property type="molecule type" value="Genomic_DNA"/>
</dbReference>
<dbReference type="SMART" id="SM00408">
    <property type="entry name" value="IGc2"/>
    <property type="match status" value="2"/>
</dbReference>
<dbReference type="PANTHER" id="PTHR45080:SF8">
    <property type="entry name" value="IG-LIKE DOMAIN-CONTAINING PROTEIN"/>
    <property type="match status" value="1"/>
</dbReference>
<name>A0A183FMU5_HELPZ</name>
<reference evidence="8" key="2">
    <citation type="submission" date="2019-09" db="UniProtKB">
        <authorList>
            <consortium name="WormBaseParasite"/>
        </authorList>
    </citation>
    <scope>IDENTIFICATION</scope>
</reference>
<dbReference type="WBParaSite" id="HPBE_0000874701-mRNA-1">
    <property type="protein sequence ID" value="HPBE_0000874701-mRNA-1"/>
    <property type="gene ID" value="HPBE_0000874701"/>
</dbReference>
<protein>
    <submittedName>
        <fullName evidence="8">Ig-like domain-containing protein</fullName>
    </submittedName>
</protein>
<proteinExistence type="predicted"/>
<evidence type="ECO:0000256" key="2">
    <source>
        <dbReference type="ARBA" id="ARBA00022737"/>
    </source>
</evidence>
<dbReference type="SMART" id="SM00409">
    <property type="entry name" value="IG"/>
    <property type="match status" value="2"/>
</dbReference>
<dbReference type="GO" id="GO:0005886">
    <property type="term" value="C:plasma membrane"/>
    <property type="evidence" value="ECO:0007669"/>
    <property type="project" value="TreeGrafter"/>
</dbReference>
<dbReference type="Proteomes" id="UP000050761">
    <property type="component" value="Unassembled WGS sequence"/>
</dbReference>
<dbReference type="InterPro" id="IPR007110">
    <property type="entry name" value="Ig-like_dom"/>
</dbReference>